<reference evidence="3" key="1">
    <citation type="journal article" date="2020" name="Nat. Commun.">
        <title>Large-scale genome sequencing of mycorrhizal fungi provides insights into the early evolution of symbiotic traits.</title>
        <authorList>
            <person name="Miyauchi S."/>
            <person name="Kiss E."/>
            <person name="Kuo A."/>
            <person name="Drula E."/>
            <person name="Kohler A."/>
            <person name="Sanchez-Garcia M."/>
            <person name="Morin E."/>
            <person name="Andreopoulos B."/>
            <person name="Barry K.W."/>
            <person name="Bonito G."/>
            <person name="Buee M."/>
            <person name="Carver A."/>
            <person name="Chen C."/>
            <person name="Cichocki N."/>
            <person name="Clum A."/>
            <person name="Culley D."/>
            <person name="Crous P.W."/>
            <person name="Fauchery L."/>
            <person name="Girlanda M."/>
            <person name="Hayes R.D."/>
            <person name="Keri Z."/>
            <person name="LaButti K."/>
            <person name="Lipzen A."/>
            <person name="Lombard V."/>
            <person name="Magnuson J."/>
            <person name="Maillard F."/>
            <person name="Murat C."/>
            <person name="Nolan M."/>
            <person name="Ohm R.A."/>
            <person name="Pangilinan J."/>
            <person name="Pereira M.F."/>
            <person name="Perotto S."/>
            <person name="Peter M."/>
            <person name="Pfister S."/>
            <person name="Riley R."/>
            <person name="Sitrit Y."/>
            <person name="Stielow J.B."/>
            <person name="Szollosi G."/>
            <person name="Zifcakova L."/>
            <person name="Stursova M."/>
            <person name="Spatafora J.W."/>
            <person name="Tedersoo L."/>
            <person name="Vaario L.M."/>
            <person name="Yamada A."/>
            <person name="Yan M."/>
            <person name="Wang P."/>
            <person name="Xu J."/>
            <person name="Bruns T."/>
            <person name="Baldrian P."/>
            <person name="Vilgalys R."/>
            <person name="Dunand C."/>
            <person name="Henrissat B."/>
            <person name="Grigoriev I.V."/>
            <person name="Hibbett D."/>
            <person name="Nagy L.G."/>
            <person name="Martin F.M."/>
        </authorList>
    </citation>
    <scope>NUCLEOTIDE SEQUENCE</scope>
    <source>
        <strain evidence="3">UP504</strain>
    </source>
</reference>
<dbReference type="SUPFAM" id="SSF56112">
    <property type="entry name" value="Protein kinase-like (PK-like)"/>
    <property type="match status" value="1"/>
</dbReference>
<evidence type="ECO:0000313" key="3">
    <source>
        <dbReference type="EMBL" id="KAF9518126.1"/>
    </source>
</evidence>
<dbReference type="AlphaFoldDB" id="A0A9P6B5P4"/>
<dbReference type="EMBL" id="MU128927">
    <property type="protein sequence ID" value="KAF9518126.1"/>
    <property type="molecule type" value="Genomic_DNA"/>
</dbReference>
<sequence length="331" mass="36654">MASLRSDGPVYKLGSLIGKGASVGTPSPVHHPSLNIRHILQAQVFYATEQTTGQLVAVKKSRVSLRVQRTLFQHEARVLRLLCSHPAIPAVHAIGRFKHFEYLAMELLGPSLGDVEGQLNQVSVSQIAVQMLSALEYLHSHGLVHRDIKPDNILFSSQDQGQIRLIDFGLAHQYEREARSVGPASEPDFVLGTLPYASLNAHQGLPLTRRDDLESLAYSLFSILLGRLPWNKPHIATSTPRSVRRCVYATKRAWSGARLSKGYDRVFGQFLDETRNLGFDEMPLYNQWQGVFTSIADLPGSSSTPSSDAEKVPGKLSALAGILIEARFYRY</sequence>
<dbReference type="InterPro" id="IPR000719">
    <property type="entry name" value="Prot_kinase_dom"/>
</dbReference>
<evidence type="ECO:0000259" key="2">
    <source>
        <dbReference type="PROSITE" id="PS50011"/>
    </source>
</evidence>
<dbReference type="PANTHER" id="PTHR11909">
    <property type="entry name" value="CASEIN KINASE-RELATED"/>
    <property type="match status" value="1"/>
</dbReference>
<dbReference type="EC" id="2.7.11.1" evidence="1"/>
<protein>
    <recommendedName>
        <fullName evidence="1">non-specific serine/threonine protein kinase</fullName>
        <ecNumber evidence="1">2.7.11.1</ecNumber>
    </recommendedName>
</protein>
<accession>A0A9P6B5P4</accession>
<organism evidence="3 4">
    <name type="scientific">Hydnum rufescens UP504</name>
    <dbReference type="NCBI Taxonomy" id="1448309"/>
    <lineage>
        <taxon>Eukaryota</taxon>
        <taxon>Fungi</taxon>
        <taxon>Dikarya</taxon>
        <taxon>Basidiomycota</taxon>
        <taxon>Agaricomycotina</taxon>
        <taxon>Agaricomycetes</taxon>
        <taxon>Cantharellales</taxon>
        <taxon>Hydnaceae</taxon>
        <taxon>Hydnum</taxon>
    </lineage>
</organism>
<gene>
    <name evidence="3" type="ORF">BS47DRAFT_1290085</name>
</gene>
<keyword evidence="4" id="KW-1185">Reference proteome</keyword>
<dbReference type="InterPro" id="IPR008271">
    <property type="entry name" value="Ser/Thr_kinase_AS"/>
</dbReference>
<dbReference type="Gene3D" id="1.10.510.10">
    <property type="entry name" value="Transferase(Phosphotransferase) domain 1"/>
    <property type="match status" value="1"/>
</dbReference>
<dbReference type="GO" id="GO:0004674">
    <property type="term" value="F:protein serine/threonine kinase activity"/>
    <property type="evidence" value="ECO:0007669"/>
    <property type="project" value="UniProtKB-EC"/>
</dbReference>
<dbReference type="InterPro" id="IPR011009">
    <property type="entry name" value="Kinase-like_dom_sf"/>
</dbReference>
<dbReference type="Pfam" id="PF00069">
    <property type="entry name" value="Pkinase"/>
    <property type="match status" value="1"/>
</dbReference>
<evidence type="ECO:0000313" key="4">
    <source>
        <dbReference type="Proteomes" id="UP000886523"/>
    </source>
</evidence>
<dbReference type="OrthoDB" id="5579860at2759"/>
<name>A0A9P6B5P4_9AGAM</name>
<proteinExistence type="predicted"/>
<dbReference type="Proteomes" id="UP000886523">
    <property type="component" value="Unassembled WGS sequence"/>
</dbReference>
<dbReference type="GO" id="GO:0005524">
    <property type="term" value="F:ATP binding"/>
    <property type="evidence" value="ECO:0007669"/>
    <property type="project" value="InterPro"/>
</dbReference>
<dbReference type="PROSITE" id="PS50011">
    <property type="entry name" value="PROTEIN_KINASE_DOM"/>
    <property type="match status" value="1"/>
</dbReference>
<dbReference type="InterPro" id="IPR050235">
    <property type="entry name" value="CK1_Ser-Thr_kinase"/>
</dbReference>
<dbReference type="SMART" id="SM00220">
    <property type="entry name" value="S_TKc"/>
    <property type="match status" value="1"/>
</dbReference>
<comment type="caution">
    <text evidence="3">The sequence shown here is derived from an EMBL/GenBank/DDBJ whole genome shotgun (WGS) entry which is preliminary data.</text>
</comment>
<dbReference type="PROSITE" id="PS00108">
    <property type="entry name" value="PROTEIN_KINASE_ST"/>
    <property type="match status" value="1"/>
</dbReference>
<feature type="domain" description="Protein kinase" evidence="2">
    <location>
        <begin position="11"/>
        <end position="331"/>
    </location>
</feature>
<evidence type="ECO:0000256" key="1">
    <source>
        <dbReference type="ARBA" id="ARBA00012513"/>
    </source>
</evidence>